<protein>
    <submittedName>
        <fullName evidence="1">Uncharacterized protein</fullName>
    </submittedName>
</protein>
<name>A0A074ZS47_OPIVI</name>
<dbReference type="AlphaFoldDB" id="A0A074ZS47"/>
<dbReference type="STRING" id="6198.A0A074ZS47"/>
<organism evidence="1 2">
    <name type="scientific">Opisthorchis viverrini</name>
    <name type="common">Southeast Asian liver fluke</name>
    <dbReference type="NCBI Taxonomy" id="6198"/>
    <lineage>
        <taxon>Eukaryota</taxon>
        <taxon>Metazoa</taxon>
        <taxon>Spiralia</taxon>
        <taxon>Lophotrochozoa</taxon>
        <taxon>Platyhelminthes</taxon>
        <taxon>Trematoda</taxon>
        <taxon>Digenea</taxon>
        <taxon>Opisthorchiida</taxon>
        <taxon>Opisthorchiata</taxon>
        <taxon>Opisthorchiidae</taxon>
        <taxon>Opisthorchis</taxon>
    </lineage>
</organism>
<proteinExistence type="predicted"/>
<dbReference type="GeneID" id="20320740"/>
<sequence length="236" mass="25607">MQQNPLVAGSEGLKLLDALDGTVISVALTSVVGGPRSLCPLPAIDGRIISGGTEGLLYTCSLDHTKCSPVPNKEVRRCFVSSKLQPAQKTIIALVISPDDHNLLIAGCRGGTVKVLRTNSLLTTFQQFSVLNPTIAGEISNPQQLTGMCMASGPDWLSSLEAPANLLVRINQSSIRKIDQDRQTKHCVSLDRLSTILDDIWMTWFEFASLPQTNATIYLTTGPASTWIFMKWLVVL</sequence>
<keyword evidence="2" id="KW-1185">Reference proteome</keyword>
<dbReference type="OrthoDB" id="756370at2759"/>
<gene>
    <name evidence="1" type="ORF">T265_06561</name>
</gene>
<accession>A0A074ZS47</accession>
<dbReference type="SUPFAM" id="SSF101908">
    <property type="entry name" value="Putative isomerase YbhE"/>
    <property type="match status" value="1"/>
</dbReference>
<dbReference type="EMBL" id="KL596755">
    <property type="protein sequence ID" value="KER26150.1"/>
    <property type="molecule type" value="Genomic_DNA"/>
</dbReference>
<dbReference type="KEGG" id="ovi:T265_06561"/>
<dbReference type="RefSeq" id="XP_009170121.1">
    <property type="nucleotide sequence ID" value="XM_009171857.1"/>
</dbReference>
<dbReference type="Proteomes" id="UP000054324">
    <property type="component" value="Unassembled WGS sequence"/>
</dbReference>
<dbReference type="Gene3D" id="2.130.10.10">
    <property type="entry name" value="YVTN repeat-like/Quinoprotein amine dehydrogenase"/>
    <property type="match status" value="1"/>
</dbReference>
<evidence type="ECO:0000313" key="2">
    <source>
        <dbReference type="Proteomes" id="UP000054324"/>
    </source>
</evidence>
<dbReference type="CTD" id="20320740"/>
<evidence type="ECO:0000313" key="1">
    <source>
        <dbReference type="EMBL" id="KER26150.1"/>
    </source>
</evidence>
<dbReference type="InterPro" id="IPR015943">
    <property type="entry name" value="WD40/YVTN_repeat-like_dom_sf"/>
</dbReference>
<reference evidence="1 2" key="1">
    <citation type="submission" date="2013-11" db="EMBL/GenBank/DDBJ databases">
        <title>Opisthorchis viverrini - life in the bile duct.</title>
        <authorList>
            <person name="Young N.D."/>
            <person name="Nagarajan N."/>
            <person name="Lin S.J."/>
            <person name="Korhonen P.K."/>
            <person name="Jex A.R."/>
            <person name="Hall R.S."/>
            <person name="Safavi-Hemami H."/>
            <person name="Kaewkong W."/>
            <person name="Bertrand D."/>
            <person name="Gao S."/>
            <person name="Seet Q."/>
            <person name="Wongkham S."/>
            <person name="Teh B.T."/>
            <person name="Wongkham C."/>
            <person name="Intapan P.M."/>
            <person name="Maleewong W."/>
            <person name="Yang X."/>
            <person name="Hu M."/>
            <person name="Wang Z."/>
            <person name="Hofmann A."/>
            <person name="Sternberg P.W."/>
            <person name="Tan P."/>
            <person name="Wang J."/>
            <person name="Gasser R.B."/>
        </authorList>
    </citation>
    <scope>NUCLEOTIDE SEQUENCE [LARGE SCALE GENOMIC DNA]</scope>
</reference>